<dbReference type="PROSITE" id="PS51186">
    <property type="entry name" value="GNAT"/>
    <property type="match status" value="1"/>
</dbReference>
<organism evidence="2 3">
    <name type="scientific">Desulfatibacillum alkenivorans DSM 16219</name>
    <dbReference type="NCBI Taxonomy" id="1121393"/>
    <lineage>
        <taxon>Bacteria</taxon>
        <taxon>Pseudomonadati</taxon>
        <taxon>Thermodesulfobacteriota</taxon>
        <taxon>Desulfobacteria</taxon>
        <taxon>Desulfobacterales</taxon>
        <taxon>Desulfatibacillaceae</taxon>
        <taxon>Desulfatibacillum</taxon>
    </lineage>
</organism>
<proteinExistence type="predicted"/>
<dbReference type="GO" id="GO:0016747">
    <property type="term" value="F:acyltransferase activity, transferring groups other than amino-acyl groups"/>
    <property type="evidence" value="ECO:0007669"/>
    <property type="project" value="InterPro"/>
</dbReference>
<protein>
    <submittedName>
        <fullName evidence="2">Acetyltransferase (GNAT) domain-containing protein</fullName>
    </submittedName>
</protein>
<accession>A0A1M6KEF9</accession>
<dbReference type="STRING" id="1121393.SAMN02745216_01876"/>
<feature type="domain" description="N-acetyltransferase" evidence="1">
    <location>
        <begin position="1"/>
        <end position="158"/>
    </location>
</feature>
<dbReference type="InterPro" id="IPR000182">
    <property type="entry name" value="GNAT_dom"/>
</dbReference>
<reference evidence="3" key="1">
    <citation type="submission" date="2016-11" db="EMBL/GenBank/DDBJ databases">
        <authorList>
            <person name="Varghese N."/>
            <person name="Submissions S."/>
        </authorList>
    </citation>
    <scope>NUCLEOTIDE SEQUENCE [LARGE SCALE GENOMIC DNA]</scope>
    <source>
        <strain evidence="3">DSM 16219</strain>
    </source>
</reference>
<evidence type="ECO:0000259" key="1">
    <source>
        <dbReference type="PROSITE" id="PS51186"/>
    </source>
</evidence>
<name>A0A1M6KEF9_9BACT</name>
<sequence>MTWQAKFYKAGDEHGILTLRRAVFGQVDPVRARLNAWKWQFLNNPAGPGFIALAKDQGRIVGQYAAIPVRMLVDGVETLCGYSCDTMVHPRYQGQGVFTGLARQVYAHMESEHGITMVWGFPNKNSMPGFTGSLGWRRVGDLLARVGFTSFSALLKAGSSPRLDRGWEEAPMERLSLQFDHLWEAHRPLEGIIQVRDRAYLQWRYLDLPDFGYKVFGLFKSGRLAGYYTLRVQWISGLKVCVLVDCFPLDCPEAAEQAVKAAKIRAASWGCFMLTALFPIGKNGLASRLGFYPVPKAAAPKVFHLAGRFKGGGAKLWLDPLRWRLSLGDTDVV</sequence>
<dbReference type="Pfam" id="PF13527">
    <property type="entry name" value="Acetyltransf_9"/>
    <property type="match status" value="1"/>
</dbReference>
<dbReference type="Proteomes" id="UP000183994">
    <property type="component" value="Unassembled WGS sequence"/>
</dbReference>
<dbReference type="EMBL" id="FQZU01000009">
    <property type="protein sequence ID" value="SHJ57330.1"/>
    <property type="molecule type" value="Genomic_DNA"/>
</dbReference>
<evidence type="ECO:0000313" key="3">
    <source>
        <dbReference type="Proteomes" id="UP000183994"/>
    </source>
</evidence>
<dbReference type="InterPro" id="IPR016181">
    <property type="entry name" value="Acyl_CoA_acyltransferase"/>
</dbReference>
<gene>
    <name evidence="2" type="ORF">SAMN02745216_01876</name>
</gene>
<dbReference type="SUPFAM" id="SSF55729">
    <property type="entry name" value="Acyl-CoA N-acyltransferases (Nat)"/>
    <property type="match status" value="1"/>
</dbReference>
<dbReference type="AlphaFoldDB" id="A0A1M6KEF9"/>
<dbReference type="Gene3D" id="3.40.630.30">
    <property type="match status" value="1"/>
</dbReference>
<keyword evidence="2" id="KW-0808">Transferase</keyword>
<dbReference type="OrthoDB" id="5422175at2"/>
<keyword evidence="3" id="KW-1185">Reference proteome</keyword>
<evidence type="ECO:0000313" key="2">
    <source>
        <dbReference type="EMBL" id="SHJ57330.1"/>
    </source>
</evidence>
<dbReference type="RefSeq" id="WP_073475185.1">
    <property type="nucleotide sequence ID" value="NZ_FQZU01000009.1"/>
</dbReference>